<keyword evidence="7" id="KW-0808">Transferase</keyword>
<accession>A0A6L2P6D5</accession>
<dbReference type="Pfam" id="PF22936">
    <property type="entry name" value="Pol_BBD"/>
    <property type="match status" value="1"/>
</dbReference>
<dbReference type="InterPro" id="IPR036397">
    <property type="entry name" value="RNaseH_sf"/>
</dbReference>
<dbReference type="GO" id="GO:0003964">
    <property type="term" value="F:RNA-directed DNA polymerase activity"/>
    <property type="evidence" value="ECO:0007669"/>
    <property type="project" value="UniProtKB-KW"/>
</dbReference>
<dbReference type="Gene3D" id="4.10.60.10">
    <property type="entry name" value="Zinc finger, CCHC-type"/>
    <property type="match status" value="1"/>
</dbReference>
<dbReference type="Gene3D" id="3.30.420.10">
    <property type="entry name" value="Ribonuclease H-like superfamily/Ribonuclease H"/>
    <property type="match status" value="1"/>
</dbReference>
<evidence type="ECO:0000256" key="2">
    <source>
        <dbReference type="SAM" id="MobiDB-lite"/>
    </source>
</evidence>
<sequence length="2064" mass="231896">FVGYSNQSRAYRVFNKRTIVIMESIHVNFDELPHMTLDQISSDLAPECQTMALNHDSLSLAIQRHANVSQADRTVKMSNELDLLFSLMFNELLNGSSKVVSKSSAVSAADAPNQHHQYTTPLNNHTTPAPTCQNPTIAPSVISSENINQAKTHAENDQVADDEFINIFSTPVQDQGETLSRHVDLSNMHTFYQRNPSEHHRTVKMSNELDLLFSPMFDELLNGSSKDVSKSFDVSSADAPNQRHQYTTLLNNHTTPAPTCQNPTIAPTVISSENINQADLNAENDQVADDEFINIFSTPVQEQGETSSRHVDSTRRQLESDAEMCMLALTMSRTEPKNIKEAMADFAWIKSMQEELHQFDRLDVWELVDRPLCTNVINLKWLWKNKRDEENTVIRNKSRLVAKGYAQKEGVDFEESFAPVARLEAVRLFIAYAAHKSFTIYQMDVKTAFLYGPMKEEVLMKSRRSYLIRNVLTILNEISDCCCLKLLDVIVKFRKIISSSNELPPESIDGYKDLKAAFLPYFMQQKKYVNNLVEIHNIKQKDRETIEDFMERFKVETEWINRCRFQKESSHFLEVTGPVQTANFDRRSDFRNQPRDGRGSNKFAPLTRTPKEIFAAELGKFKPPPPMLRKQNEELVIAGKLSHFIKEIKRDRDQQKTRKKDAPVKDKAAAIYMIQPRQRVTRQKVTHSFAYVKEITFSPLTANKGTEGPLVIEAKISGHVVHRIYESHSMEVLYEHCFNRVQLEIKSQIVLVTMSLTDFSGETIWPLGQLRLLVTIRDAEHYTKAWMNYMIVRSPSSYNGIIGRHGIREIQAVPSTAHGMLKFPEYHDRLSSIDSISEKDIPLSDRKTRAGPRKAIQVEVQKLVEAGILRVVYYHDWLSNLVIVKKHDGSSRMSNPSKATPFKCFLDAYKGYHQIQMAEQDEEKTALHTSHEILPSASHRGHHRPAHQASDVTSQHGRAIAKMERHARGAQYRIPTVDICERQILADFLVKKPDYAPPNTSVIETLQEPWTLFTNGSSCVDGSGAGLILTSPEGTEFTYALRFQFIASNNEAEYEALIAGLRIAAQMGVHNVHVSVASKLVANQVPETYVAKEENKTKSLISGFDNFSISQVPRSKNKKEDALSKIASTSFAHISKQEVILNGDSPIPTMVVDGVVQPVALTTAEQRLAKKNELRARGTLLMALPDKHQLKFNNHKDAKSLIEAIEKRYQYEVLKKPTHKVENSHPNLEKQDRFGRPKLDDLFNNLKIYEAEVKSSSSTSPTTQNIAFVSSQNTNSTNKSVSDVTSVSAASTKVLVSALPNVDNLSDTVIYSFFASHSNSPQLENDDLKQIDADDLEEINLKWQMAMLTMRARRFLQRTGRNLGANGTTSIGFNMSKVECYNCHRRGHFAKEYRSPKDTRNKDTQRRNVLVETSTSNALVLQCDGVGSYDWSFHKEAPTSYALMAFTSSSSLSFDNETSSKNLSKLLASQITDKTRLGYDNQVFNSTVFDCDELISSESDVSMPTSPVHYRPSGPIIEDWVSDSKDESEGEPMPTQKAPSFVQTSEHVKTPRPSVTSVEHPIPAENLRKDIPKSRGQSTTCLKDKGVIDSGCSRHMTKNISYLSDFEEINGGYVAFGGNPKGGKIAGKGSGPTWLFDIDTLTLSIDYQPVVPGNQLNSSAGIQENLNADPQNTDAITFEVKEPESAIHVSPGSYDKTKKHDGKTKREAKEKSPVEFPLVPAVGSNSTNSTNTFSVVGPFNNVVSLNFKLGEKSSFVDPSQYLDDPDMPALEDITYSDNKEDVGVEIDFSNLETNITVSPIPTTRVHKDHPVTQIINDLSSAPQTMSMTRMVKEQGGLTQINNDDFHACMFACFLSQEEPKWVLVNLAKGKRDIGSKWVFINKKDERGIVIRNKARLVAQGHTQEEVIDYEEVFAPVARIKVISSMGELTLFLGLQVKHKQDGIFISQDKYVAEILRKFGLTDRKSGSTPIDIEKPLLTDPDVKRIFRYLKGKPRLGLWYPKDSPFNLVACSNSDYARASLDRKFTTGCCQFLGCRLISWQCKKQTVVATSSTEAEYVAAASCCA</sequence>
<dbReference type="Gene3D" id="3.10.10.10">
    <property type="entry name" value="HIV Type 1 Reverse Transcriptase, subunit A, domain 1"/>
    <property type="match status" value="1"/>
</dbReference>
<feature type="domain" description="Reverse transcriptase Ty1/copia-type" evidence="3">
    <location>
        <begin position="1861"/>
        <end position="1922"/>
    </location>
</feature>
<dbReference type="InterPro" id="IPR013103">
    <property type="entry name" value="RVT_2"/>
</dbReference>
<dbReference type="GO" id="GO:0004523">
    <property type="term" value="F:RNA-DNA hybrid ribonuclease activity"/>
    <property type="evidence" value="ECO:0007669"/>
    <property type="project" value="InterPro"/>
</dbReference>
<dbReference type="InterPro" id="IPR002156">
    <property type="entry name" value="RNaseH_domain"/>
</dbReference>
<keyword evidence="7" id="KW-0695">RNA-directed DNA polymerase</keyword>
<dbReference type="SUPFAM" id="SSF56672">
    <property type="entry name" value="DNA/RNA polymerases"/>
    <property type="match status" value="1"/>
</dbReference>
<keyword evidence="1" id="KW-0064">Aspartyl protease</keyword>
<comment type="caution">
    <text evidence="7">The sequence shown here is derived from an EMBL/GenBank/DDBJ whole genome shotgun (WGS) entry which is preliminary data.</text>
</comment>
<feature type="domain" description="Retroviral polymerase SH3-like" evidence="6">
    <location>
        <begin position="1"/>
        <end position="32"/>
    </location>
</feature>
<gene>
    <name evidence="7" type="ORF">Tci_065979</name>
</gene>
<dbReference type="CDD" id="cd09279">
    <property type="entry name" value="RNase_HI_like"/>
    <property type="match status" value="1"/>
</dbReference>
<feature type="region of interest" description="Disordered" evidence="2">
    <location>
        <begin position="1521"/>
        <end position="1558"/>
    </location>
</feature>
<feature type="domain" description="Retrovirus-related Pol polyprotein from transposon TNT 1-94-like beta-barrel" evidence="5">
    <location>
        <begin position="1587"/>
        <end position="1630"/>
    </location>
</feature>
<evidence type="ECO:0000259" key="6">
    <source>
        <dbReference type="Pfam" id="PF25597"/>
    </source>
</evidence>
<evidence type="ECO:0000259" key="3">
    <source>
        <dbReference type="Pfam" id="PF07727"/>
    </source>
</evidence>
<feature type="region of interest" description="Disordered" evidence="2">
    <location>
        <begin position="1688"/>
        <end position="1713"/>
    </location>
</feature>
<name>A0A6L2P6D5_TANCI</name>
<dbReference type="Pfam" id="PF25597">
    <property type="entry name" value="SH3_retrovirus"/>
    <property type="match status" value="1"/>
</dbReference>
<dbReference type="EMBL" id="BKCJ010010973">
    <property type="protein sequence ID" value="GEU94001.1"/>
    <property type="molecule type" value="Genomic_DNA"/>
</dbReference>
<evidence type="ECO:0000313" key="7">
    <source>
        <dbReference type="EMBL" id="GEU94001.1"/>
    </source>
</evidence>
<dbReference type="InterPro" id="IPR057670">
    <property type="entry name" value="SH3_retrovirus"/>
</dbReference>
<feature type="region of interest" description="Disordered" evidence="2">
    <location>
        <begin position="584"/>
        <end position="605"/>
    </location>
</feature>
<feature type="compositionally biased region" description="Basic and acidic residues" evidence="2">
    <location>
        <begin position="584"/>
        <end position="599"/>
    </location>
</feature>
<dbReference type="InterPro" id="IPR043502">
    <property type="entry name" value="DNA/RNA_pol_sf"/>
</dbReference>
<dbReference type="CDD" id="cd09272">
    <property type="entry name" value="RNase_HI_RT_Ty1"/>
    <property type="match status" value="1"/>
</dbReference>
<dbReference type="GO" id="GO:0003676">
    <property type="term" value="F:nucleic acid binding"/>
    <property type="evidence" value="ECO:0007669"/>
    <property type="project" value="InterPro"/>
</dbReference>
<dbReference type="Pfam" id="PF07727">
    <property type="entry name" value="RVT_2"/>
    <property type="match status" value="2"/>
</dbReference>
<feature type="compositionally biased region" description="Basic and acidic residues" evidence="2">
    <location>
        <begin position="1704"/>
        <end position="1713"/>
    </location>
</feature>
<dbReference type="InterPro" id="IPR054722">
    <property type="entry name" value="PolX-like_BBD"/>
</dbReference>
<protein>
    <submittedName>
        <fullName evidence="7">Reverse transcriptase domain-containing protein</fullName>
    </submittedName>
</protein>
<evidence type="ECO:0000259" key="5">
    <source>
        <dbReference type="Pfam" id="PF22936"/>
    </source>
</evidence>
<dbReference type="PANTHER" id="PTHR48475:SF2">
    <property type="entry name" value="RIBONUCLEASE H"/>
    <property type="match status" value="1"/>
</dbReference>
<feature type="domain" description="RNase H type-1" evidence="4">
    <location>
        <begin position="1023"/>
        <end position="1125"/>
    </location>
</feature>
<dbReference type="PANTHER" id="PTHR48475">
    <property type="entry name" value="RIBONUCLEASE H"/>
    <property type="match status" value="1"/>
</dbReference>
<feature type="domain" description="Reverse transcriptase Ty1/copia-type" evidence="3">
    <location>
        <begin position="363"/>
        <end position="464"/>
    </location>
</feature>
<evidence type="ECO:0000256" key="1">
    <source>
        <dbReference type="ARBA" id="ARBA00022750"/>
    </source>
</evidence>
<dbReference type="Pfam" id="PF13456">
    <property type="entry name" value="RVT_3"/>
    <property type="match status" value="1"/>
</dbReference>
<proteinExistence type="predicted"/>
<reference evidence="7" key="1">
    <citation type="journal article" date="2019" name="Sci. Rep.">
        <title>Draft genome of Tanacetum cinerariifolium, the natural source of mosquito coil.</title>
        <authorList>
            <person name="Yamashiro T."/>
            <person name="Shiraishi A."/>
            <person name="Satake H."/>
            <person name="Nakayama K."/>
        </authorList>
    </citation>
    <scope>NUCLEOTIDE SEQUENCE</scope>
</reference>
<keyword evidence="1" id="KW-0378">Hydrolase</keyword>
<feature type="region of interest" description="Disordered" evidence="2">
    <location>
        <begin position="937"/>
        <end position="958"/>
    </location>
</feature>
<organism evidence="7">
    <name type="scientific">Tanacetum cinerariifolium</name>
    <name type="common">Dalmatian daisy</name>
    <name type="synonym">Chrysanthemum cinerariifolium</name>
    <dbReference type="NCBI Taxonomy" id="118510"/>
    <lineage>
        <taxon>Eukaryota</taxon>
        <taxon>Viridiplantae</taxon>
        <taxon>Streptophyta</taxon>
        <taxon>Embryophyta</taxon>
        <taxon>Tracheophyta</taxon>
        <taxon>Spermatophyta</taxon>
        <taxon>Magnoliopsida</taxon>
        <taxon>eudicotyledons</taxon>
        <taxon>Gunneridae</taxon>
        <taxon>Pentapetalae</taxon>
        <taxon>asterids</taxon>
        <taxon>campanulids</taxon>
        <taxon>Asterales</taxon>
        <taxon>Asteraceae</taxon>
        <taxon>Asteroideae</taxon>
        <taxon>Anthemideae</taxon>
        <taxon>Anthemidinae</taxon>
        <taxon>Tanacetum</taxon>
    </lineage>
</organism>
<feature type="non-terminal residue" evidence="7">
    <location>
        <position position="1"/>
    </location>
</feature>
<keyword evidence="1" id="KW-0645">Protease</keyword>
<keyword evidence="7" id="KW-0548">Nucleotidyltransferase</keyword>
<evidence type="ECO:0000259" key="4">
    <source>
        <dbReference type="Pfam" id="PF13456"/>
    </source>
</evidence>
<dbReference type="GO" id="GO:0004190">
    <property type="term" value="F:aspartic-type endopeptidase activity"/>
    <property type="evidence" value="ECO:0007669"/>
    <property type="project" value="UniProtKB-KW"/>
</dbReference>